<proteinExistence type="predicted"/>
<evidence type="ECO:0000256" key="1">
    <source>
        <dbReference type="ARBA" id="ARBA00022737"/>
    </source>
</evidence>
<evidence type="ECO:0000259" key="2">
    <source>
        <dbReference type="Pfam" id="PF24883"/>
    </source>
</evidence>
<dbReference type="PANTHER" id="PTHR10039">
    <property type="entry name" value="AMELOGENIN"/>
    <property type="match status" value="1"/>
</dbReference>
<protein>
    <recommendedName>
        <fullName evidence="2">Nephrocystin 3-like N-terminal domain-containing protein</fullName>
    </recommendedName>
</protein>
<dbReference type="OrthoDB" id="5967843at2759"/>
<dbReference type="AlphaFoldDB" id="A0A9P5XB27"/>
<keyword evidence="1" id="KW-0677">Repeat</keyword>
<name>A0A9P5XB27_9AGAR</name>
<evidence type="ECO:0000313" key="3">
    <source>
        <dbReference type="EMBL" id="KAF9446041.1"/>
    </source>
</evidence>
<reference evidence="3" key="1">
    <citation type="submission" date="2020-11" db="EMBL/GenBank/DDBJ databases">
        <authorList>
            <consortium name="DOE Joint Genome Institute"/>
            <person name="Ahrendt S."/>
            <person name="Riley R."/>
            <person name="Andreopoulos W."/>
            <person name="Labutti K."/>
            <person name="Pangilinan J."/>
            <person name="Ruiz-Duenas F.J."/>
            <person name="Barrasa J.M."/>
            <person name="Sanchez-Garcia M."/>
            <person name="Camarero S."/>
            <person name="Miyauchi S."/>
            <person name="Serrano A."/>
            <person name="Linde D."/>
            <person name="Babiker R."/>
            <person name="Drula E."/>
            <person name="Ayuso-Fernandez I."/>
            <person name="Pacheco R."/>
            <person name="Padilla G."/>
            <person name="Ferreira P."/>
            <person name="Barriuso J."/>
            <person name="Kellner H."/>
            <person name="Castanera R."/>
            <person name="Alfaro M."/>
            <person name="Ramirez L."/>
            <person name="Pisabarro A.G."/>
            <person name="Kuo A."/>
            <person name="Tritt A."/>
            <person name="Lipzen A."/>
            <person name="He G."/>
            <person name="Yan M."/>
            <person name="Ng V."/>
            <person name="Cullen D."/>
            <person name="Martin F."/>
            <person name="Rosso M.-N."/>
            <person name="Henrissat B."/>
            <person name="Hibbett D."/>
            <person name="Martinez A.T."/>
            <person name="Grigoriev I.V."/>
        </authorList>
    </citation>
    <scope>NUCLEOTIDE SEQUENCE</scope>
    <source>
        <strain evidence="3">MF-IS2</strain>
    </source>
</reference>
<dbReference type="Pfam" id="PF24883">
    <property type="entry name" value="NPHP3_N"/>
    <property type="match status" value="1"/>
</dbReference>
<dbReference type="Proteomes" id="UP000807342">
    <property type="component" value="Unassembled WGS sequence"/>
</dbReference>
<comment type="caution">
    <text evidence="3">The sequence shown here is derived from an EMBL/GenBank/DDBJ whole genome shotgun (WGS) entry which is preliminary data.</text>
</comment>
<dbReference type="InterPro" id="IPR027417">
    <property type="entry name" value="P-loop_NTPase"/>
</dbReference>
<dbReference type="InterPro" id="IPR056884">
    <property type="entry name" value="NPHP3-like_N"/>
</dbReference>
<dbReference type="SUPFAM" id="SSF52540">
    <property type="entry name" value="P-loop containing nucleoside triphosphate hydrolases"/>
    <property type="match status" value="1"/>
</dbReference>
<feature type="domain" description="Nephrocystin 3-like N-terminal" evidence="2">
    <location>
        <begin position="77"/>
        <end position="227"/>
    </location>
</feature>
<gene>
    <name evidence="3" type="ORF">P691DRAFT_804783</name>
</gene>
<accession>A0A9P5XB27</accession>
<keyword evidence="4" id="KW-1185">Reference proteome</keyword>
<sequence length="608" mass="69078">MAEFHVLQNAQGFIMNHPYFNQIQVYQAEKRGLQILLEASTPAAAYDSSEHPRNCHPGTRVRHIDQIVKWGSEGPGRGHRICWLKGPAGVGKSAIAQSCAEEFADQNKLAAAFFFSRPNQRDDPQRLFTSISYQWASKRKQYAEIVKSTIHDDPTIVNKELRHQFRYLFVSPLQELVAKGEDIPERVVIIDGLDECAGVAAQQTIIDIVAASIRDNTTPFVWLICSRLEPHLVAVFESSEISAVTHQEELTVPRGIDNDIAKYLIDELVKIGREHRLRLPWPRERDIGTLINLSSGLFIYANTVIRFIGDRDSPGPEKQLRAVVSLATSVVNGSSEHPLSELDSFYLLIMQRIPPKILQTIQWILLATIILSNGNYAKYNRQLLGLSPSEFRTVCRTLHSVMKVKWDRITFYHASFMDFVQDPQRSRQFCIMSEPGLALRTELTQRLQAVYNDPDIEPYSKPFCALIQADSNNDSYDDAGVYGNVIEGFLFLSSTLPWDDAMFTALVSFNFKKMAETSVGKFLVSEVDALFSHIPKGHRSEIIRSCKDMDREIFTWEFAEMPPGTDWNASYILGHGQHKCFCWYHPSVRMFMLMPHPEKPPAKNPATK</sequence>
<evidence type="ECO:0000313" key="4">
    <source>
        <dbReference type="Proteomes" id="UP000807342"/>
    </source>
</evidence>
<dbReference type="PANTHER" id="PTHR10039:SF17">
    <property type="entry name" value="FUNGAL STAND N-TERMINAL GOODBYE DOMAIN-CONTAINING PROTEIN-RELATED"/>
    <property type="match status" value="1"/>
</dbReference>
<dbReference type="EMBL" id="MU151266">
    <property type="protein sequence ID" value="KAF9446041.1"/>
    <property type="molecule type" value="Genomic_DNA"/>
</dbReference>
<organism evidence="3 4">
    <name type="scientific">Macrolepiota fuliginosa MF-IS2</name>
    <dbReference type="NCBI Taxonomy" id="1400762"/>
    <lineage>
        <taxon>Eukaryota</taxon>
        <taxon>Fungi</taxon>
        <taxon>Dikarya</taxon>
        <taxon>Basidiomycota</taxon>
        <taxon>Agaricomycotina</taxon>
        <taxon>Agaricomycetes</taxon>
        <taxon>Agaricomycetidae</taxon>
        <taxon>Agaricales</taxon>
        <taxon>Agaricineae</taxon>
        <taxon>Agaricaceae</taxon>
        <taxon>Macrolepiota</taxon>
    </lineage>
</organism>
<dbReference type="Gene3D" id="3.40.50.300">
    <property type="entry name" value="P-loop containing nucleotide triphosphate hydrolases"/>
    <property type="match status" value="1"/>
</dbReference>